<keyword evidence="4" id="KW-1185">Reference proteome</keyword>
<dbReference type="Proteomes" id="UP000821866">
    <property type="component" value="Chromosome 3"/>
</dbReference>
<keyword evidence="2" id="KW-0472">Membrane</keyword>
<evidence type="ECO:0000313" key="4">
    <source>
        <dbReference type="Proteomes" id="UP000821866"/>
    </source>
</evidence>
<dbReference type="AlphaFoldDB" id="A0A9J6E8W0"/>
<reference evidence="3" key="2">
    <citation type="submission" date="2021-09" db="EMBL/GenBank/DDBJ databases">
        <authorList>
            <person name="Jia N."/>
            <person name="Wang J."/>
            <person name="Shi W."/>
            <person name="Du L."/>
            <person name="Sun Y."/>
            <person name="Zhan W."/>
            <person name="Jiang J."/>
            <person name="Wang Q."/>
            <person name="Zhang B."/>
            <person name="Ji P."/>
            <person name="Sakyi L.B."/>
            <person name="Cui X."/>
            <person name="Yuan T."/>
            <person name="Jiang B."/>
            <person name="Yang W."/>
            <person name="Lam T.T.-Y."/>
            <person name="Chang Q."/>
            <person name="Ding S."/>
            <person name="Wang X."/>
            <person name="Zhu J."/>
            <person name="Ruan X."/>
            <person name="Zhao L."/>
            <person name="Wei J."/>
            <person name="Que T."/>
            <person name="Du C."/>
            <person name="Cheng J."/>
            <person name="Dai P."/>
            <person name="Han X."/>
            <person name="Huang E."/>
            <person name="Gao Y."/>
            <person name="Liu J."/>
            <person name="Shao H."/>
            <person name="Ye R."/>
            <person name="Li L."/>
            <person name="Wei W."/>
            <person name="Wang X."/>
            <person name="Wang C."/>
            <person name="Huo Q."/>
            <person name="Li W."/>
            <person name="Guo W."/>
            <person name="Chen H."/>
            <person name="Chen S."/>
            <person name="Zhou L."/>
            <person name="Zhou L."/>
            <person name="Ni X."/>
            <person name="Tian J."/>
            <person name="Zhou Y."/>
            <person name="Sheng Y."/>
            <person name="Liu T."/>
            <person name="Pan Y."/>
            <person name="Xia L."/>
            <person name="Li J."/>
            <person name="Zhao F."/>
            <person name="Cao W."/>
        </authorList>
    </citation>
    <scope>NUCLEOTIDE SEQUENCE</scope>
    <source>
        <strain evidence="3">Rmic-2018</strain>
        <tissue evidence="3">Larvae</tissue>
    </source>
</reference>
<feature type="compositionally biased region" description="Polar residues" evidence="1">
    <location>
        <begin position="13"/>
        <end position="22"/>
    </location>
</feature>
<organism evidence="3 4">
    <name type="scientific">Rhipicephalus microplus</name>
    <name type="common">Cattle tick</name>
    <name type="synonym">Boophilus microplus</name>
    <dbReference type="NCBI Taxonomy" id="6941"/>
    <lineage>
        <taxon>Eukaryota</taxon>
        <taxon>Metazoa</taxon>
        <taxon>Ecdysozoa</taxon>
        <taxon>Arthropoda</taxon>
        <taxon>Chelicerata</taxon>
        <taxon>Arachnida</taxon>
        <taxon>Acari</taxon>
        <taxon>Parasitiformes</taxon>
        <taxon>Ixodida</taxon>
        <taxon>Ixodoidea</taxon>
        <taxon>Ixodidae</taxon>
        <taxon>Rhipicephalinae</taxon>
        <taxon>Rhipicephalus</taxon>
        <taxon>Boophilus</taxon>
    </lineage>
</organism>
<protein>
    <submittedName>
        <fullName evidence="3">Uncharacterized protein</fullName>
    </submittedName>
</protein>
<dbReference type="VEuPathDB" id="VectorBase:LOC119166667"/>
<keyword evidence="2" id="KW-0812">Transmembrane</keyword>
<proteinExistence type="predicted"/>
<reference evidence="3" key="1">
    <citation type="journal article" date="2020" name="Cell">
        <title>Large-Scale Comparative Analyses of Tick Genomes Elucidate Their Genetic Diversity and Vector Capacities.</title>
        <authorList>
            <consortium name="Tick Genome and Microbiome Consortium (TIGMIC)"/>
            <person name="Jia N."/>
            <person name="Wang J."/>
            <person name="Shi W."/>
            <person name="Du L."/>
            <person name="Sun Y."/>
            <person name="Zhan W."/>
            <person name="Jiang J.F."/>
            <person name="Wang Q."/>
            <person name="Zhang B."/>
            <person name="Ji P."/>
            <person name="Bell-Sakyi L."/>
            <person name="Cui X.M."/>
            <person name="Yuan T.T."/>
            <person name="Jiang B.G."/>
            <person name="Yang W.F."/>
            <person name="Lam T.T."/>
            <person name="Chang Q.C."/>
            <person name="Ding S.J."/>
            <person name="Wang X.J."/>
            <person name="Zhu J.G."/>
            <person name="Ruan X.D."/>
            <person name="Zhao L."/>
            <person name="Wei J.T."/>
            <person name="Ye R.Z."/>
            <person name="Que T.C."/>
            <person name="Du C.H."/>
            <person name="Zhou Y.H."/>
            <person name="Cheng J.X."/>
            <person name="Dai P.F."/>
            <person name="Guo W.B."/>
            <person name="Han X.H."/>
            <person name="Huang E.J."/>
            <person name="Li L.F."/>
            <person name="Wei W."/>
            <person name="Gao Y.C."/>
            <person name="Liu J.Z."/>
            <person name="Shao H.Z."/>
            <person name="Wang X."/>
            <person name="Wang C.C."/>
            <person name="Yang T.C."/>
            <person name="Huo Q.B."/>
            <person name="Li W."/>
            <person name="Chen H.Y."/>
            <person name="Chen S.E."/>
            <person name="Zhou L.G."/>
            <person name="Ni X.B."/>
            <person name="Tian J.H."/>
            <person name="Sheng Y."/>
            <person name="Liu T."/>
            <person name="Pan Y.S."/>
            <person name="Xia L.Y."/>
            <person name="Li J."/>
            <person name="Zhao F."/>
            <person name="Cao W.C."/>
        </authorList>
    </citation>
    <scope>NUCLEOTIDE SEQUENCE</scope>
    <source>
        <strain evidence="3">Rmic-2018</strain>
    </source>
</reference>
<gene>
    <name evidence="3" type="ORF">HPB51_011583</name>
</gene>
<feature type="transmembrane region" description="Helical" evidence="2">
    <location>
        <begin position="69"/>
        <end position="90"/>
    </location>
</feature>
<feature type="region of interest" description="Disordered" evidence="1">
    <location>
        <begin position="1"/>
        <end position="22"/>
    </location>
</feature>
<evidence type="ECO:0000256" key="1">
    <source>
        <dbReference type="SAM" id="MobiDB-lite"/>
    </source>
</evidence>
<comment type="caution">
    <text evidence="3">The sequence shown here is derived from an EMBL/GenBank/DDBJ whole genome shotgun (WGS) entry which is preliminary data.</text>
</comment>
<evidence type="ECO:0000256" key="2">
    <source>
        <dbReference type="SAM" id="Phobius"/>
    </source>
</evidence>
<name>A0A9J6E8W0_RHIMP</name>
<dbReference type="EMBL" id="JABSTU010000005">
    <property type="protein sequence ID" value="KAH8030743.1"/>
    <property type="molecule type" value="Genomic_DNA"/>
</dbReference>
<feature type="region of interest" description="Disordered" evidence="1">
    <location>
        <begin position="238"/>
        <end position="279"/>
    </location>
</feature>
<accession>A0A9J6E8W0</accession>
<keyword evidence="2" id="KW-1133">Transmembrane helix</keyword>
<evidence type="ECO:0000313" key="3">
    <source>
        <dbReference type="EMBL" id="KAH8030743.1"/>
    </source>
</evidence>
<feature type="compositionally biased region" description="Polar residues" evidence="1">
    <location>
        <begin position="238"/>
        <end position="260"/>
    </location>
</feature>
<sequence length="357" mass="38042">MVRTDTILKGSGWHSNSDSPTKTHFIEGGVPATVTRQCLEQYVINDVSRATLEEVLGKRAKRLRERKRIVLVCVSCLGALSTACLVRLIAHSISALSYSLLTLRHVLHLEDMMTEQDDTKPKTAMFASHNPSKQFNGASMPKAKEKSYTRKKASLQTKAIFRDFGFQAGSQPSTSEGIGNFEQCGSACGTLRACSNTCCASECASICVPGADENTAATSAATQADCCSSAPPEGSSPCVTESDSMDTSPTKCSPCSSRGASHTELEGSPMQLSDVPSPVSGVPEVPVCSSSTDALSKHKDFVVSLRSWAIKENVTHTALSALLKVLKVSTFDSSCLPRDARTLLATPRDTQRAPVVS</sequence>